<dbReference type="Gene3D" id="3.40.630.30">
    <property type="match status" value="1"/>
</dbReference>
<evidence type="ECO:0000259" key="1">
    <source>
        <dbReference type="Pfam" id="PF13480"/>
    </source>
</evidence>
<dbReference type="SUPFAM" id="SSF55729">
    <property type="entry name" value="Acyl-CoA N-acyltransferases (Nat)"/>
    <property type="match status" value="1"/>
</dbReference>
<dbReference type="EMBL" id="JZEY01000054">
    <property type="protein sequence ID" value="KKB10128.1"/>
    <property type="molecule type" value="Genomic_DNA"/>
</dbReference>
<dbReference type="PATRIC" id="fig|429727.3.peg.2095"/>
<protein>
    <recommendedName>
        <fullName evidence="1">BioF2-like acetyltransferase domain-containing protein</fullName>
    </recommendedName>
</protein>
<organism evidence="2 3">
    <name type="scientific">Devosia chinhatensis</name>
    <dbReference type="NCBI Taxonomy" id="429727"/>
    <lineage>
        <taxon>Bacteria</taxon>
        <taxon>Pseudomonadati</taxon>
        <taxon>Pseudomonadota</taxon>
        <taxon>Alphaproteobacteria</taxon>
        <taxon>Hyphomicrobiales</taxon>
        <taxon>Devosiaceae</taxon>
        <taxon>Devosia</taxon>
    </lineage>
</organism>
<dbReference type="AlphaFoldDB" id="A0A0F5FMU1"/>
<dbReference type="InterPro" id="IPR016181">
    <property type="entry name" value="Acyl_CoA_acyltransferase"/>
</dbReference>
<name>A0A0F5FMU1_9HYPH</name>
<accession>A0A0F5FMU1</accession>
<dbReference type="Pfam" id="PF13480">
    <property type="entry name" value="Acetyltransf_6"/>
    <property type="match status" value="1"/>
</dbReference>
<comment type="caution">
    <text evidence="2">The sequence shown here is derived from an EMBL/GenBank/DDBJ whole genome shotgun (WGS) entry which is preliminary data.</text>
</comment>
<dbReference type="Proteomes" id="UP000033649">
    <property type="component" value="Unassembled WGS sequence"/>
</dbReference>
<keyword evidence="3" id="KW-1185">Reference proteome</keyword>
<feature type="domain" description="BioF2-like acetyltransferase" evidence="1">
    <location>
        <begin position="170"/>
        <end position="315"/>
    </location>
</feature>
<gene>
    <name evidence="2" type="ORF">VE26_10185</name>
</gene>
<evidence type="ECO:0000313" key="2">
    <source>
        <dbReference type="EMBL" id="KKB10128.1"/>
    </source>
</evidence>
<proteinExistence type="predicted"/>
<dbReference type="STRING" id="429727.VE26_10185"/>
<reference evidence="2 3" key="1">
    <citation type="submission" date="2015-03" db="EMBL/GenBank/DDBJ databases">
        <authorList>
            <person name="Hassan Y."/>
            <person name="Lepp D."/>
            <person name="Li X.-Z."/>
            <person name="Zhou T."/>
        </authorList>
    </citation>
    <scope>NUCLEOTIDE SEQUENCE [LARGE SCALE GENOMIC DNA]</scope>
    <source>
        <strain evidence="2 3">IPL18</strain>
    </source>
</reference>
<sequence>MLRTLEDIDAIACDWRALERLCADPLVYFQSFDWCRNWVAEFGRSGKHRPYVVTLWDGDLLIAVWPRMIVDMAGIQRLETLGAPHSQYCGVLVRPDVLPVSEMSRYLRDEIRAAGCDVTISRAVPEGSVLAQILADKPEVEGSANMASMLDLSHFESSEHYTSQLGKLQKRNRNRRRNHLARLGELHFEVLWPGDAQFRKLVRLCAEMKRRWIAETGRVSVGFSMPGYEDFLANLEGDRDSLSGACLSVLRAGDRVVALELGMLRNGHYYAYIGGFDWALRDLSPGKVQMDLTVGWLIDNGIKAYDLLINPADYKASWTNTAIAVTARAEALSWKGRLYACAWLPRLRPALKRLHGQWPVMVERAGHVLRPGVCLLLYV</sequence>
<evidence type="ECO:0000313" key="3">
    <source>
        <dbReference type="Proteomes" id="UP000033649"/>
    </source>
</evidence>
<dbReference type="InterPro" id="IPR038740">
    <property type="entry name" value="BioF2-like_GNAT_dom"/>
</dbReference>